<dbReference type="RefSeq" id="WP_073289593.1">
    <property type="nucleotide sequence ID" value="NZ_FRCP01000018.1"/>
</dbReference>
<accession>A0A1M7LUX1</accession>
<dbReference type="Proteomes" id="UP000184038">
    <property type="component" value="Unassembled WGS sequence"/>
</dbReference>
<proteinExistence type="predicted"/>
<sequence>MEKTLFKLEEAKFFLHKIREERTNEPFCSYYFNAFLSSARSVLWVMRAEYSKIEGWEEWYQCKKATEEEEKIMHKITKYRNLSQKEGSLHTCDILKIEDDGFSFKIECPTEMLVDNMHGNKMFLSFGIADKEPDIEIEGFASLTKGIKEDDEFDILQLSNQYYEWLENVIHECAEKFS</sequence>
<reference evidence="1 2" key="1">
    <citation type="submission" date="2016-11" db="EMBL/GenBank/DDBJ databases">
        <authorList>
            <person name="Jaros S."/>
            <person name="Januszkiewicz K."/>
            <person name="Wedrychowicz H."/>
        </authorList>
    </citation>
    <scope>NUCLEOTIDE SEQUENCE [LARGE SCALE GENOMIC DNA]</scope>
    <source>
        <strain evidence="1 2">DSM 15930</strain>
    </source>
</reference>
<keyword evidence="2" id="KW-1185">Reference proteome</keyword>
<protein>
    <submittedName>
        <fullName evidence="1">Uncharacterized protein</fullName>
    </submittedName>
</protein>
<evidence type="ECO:0000313" key="1">
    <source>
        <dbReference type="EMBL" id="SHM81570.1"/>
    </source>
</evidence>
<dbReference type="EMBL" id="FRCP01000018">
    <property type="protein sequence ID" value="SHM81570.1"/>
    <property type="molecule type" value="Genomic_DNA"/>
</dbReference>
<gene>
    <name evidence="1" type="ORF">SAMN02746066_03392</name>
</gene>
<evidence type="ECO:0000313" key="2">
    <source>
        <dbReference type="Proteomes" id="UP000184038"/>
    </source>
</evidence>
<dbReference type="AlphaFoldDB" id="A0A1M7LUX1"/>
<name>A0A1M7LUX1_9FIRM</name>
<organism evidence="1 2">
    <name type="scientific">Anaerosporobacter mobilis DSM 15930</name>
    <dbReference type="NCBI Taxonomy" id="1120996"/>
    <lineage>
        <taxon>Bacteria</taxon>
        <taxon>Bacillati</taxon>
        <taxon>Bacillota</taxon>
        <taxon>Clostridia</taxon>
        <taxon>Lachnospirales</taxon>
        <taxon>Lachnospiraceae</taxon>
        <taxon>Anaerosporobacter</taxon>
    </lineage>
</organism>
<dbReference type="OrthoDB" id="2084649at2"/>